<gene>
    <name evidence="1" type="ORF">FKW44_013154</name>
</gene>
<sequence>RHSGSINSQHRTISICYPIRRWIQPDFRSYFLIQIKLAKTVNEIPGTSFLPSRLLAWPLTHEMEKKTAIMAVCSGEEYVIRDLLL</sequence>
<organism evidence="1 2">
    <name type="scientific">Caligus rogercresseyi</name>
    <name type="common">Sea louse</name>
    <dbReference type="NCBI Taxonomy" id="217165"/>
    <lineage>
        <taxon>Eukaryota</taxon>
        <taxon>Metazoa</taxon>
        <taxon>Ecdysozoa</taxon>
        <taxon>Arthropoda</taxon>
        <taxon>Crustacea</taxon>
        <taxon>Multicrustacea</taxon>
        <taxon>Hexanauplia</taxon>
        <taxon>Copepoda</taxon>
        <taxon>Siphonostomatoida</taxon>
        <taxon>Caligidae</taxon>
        <taxon>Caligus</taxon>
    </lineage>
</organism>
<protein>
    <submittedName>
        <fullName evidence="1">Uncharacterized protein</fullName>
    </submittedName>
</protein>
<dbReference type="EMBL" id="CP045897">
    <property type="protein sequence ID" value="QQP51717.1"/>
    <property type="molecule type" value="Genomic_DNA"/>
</dbReference>
<name>A0A7T8K9D2_CALRO</name>
<keyword evidence="2" id="KW-1185">Reference proteome</keyword>
<dbReference type="Proteomes" id="UP000595437">
    <property type="component" value="Chromosome 8"/>
</dbReference>
<evidence type="ECO:0000313" key="2">
    <source>
        <dbReference type="Proteomes" id="UP000595437"/>
    </source>
</evidence>
<feature type="non-terminal residue" evidence="1">
    <location>
        <position position="1"/>
    </location>
</feature>
<accession>A0A7T8K9D2</accession>
<evidence type="ECO:0000313" key="1">
    <source>
        <dbReference type="EMBL" id="QQP51717.1"/>
    </source>
</evidence>
<proteinExistence type="predicted"/>
<dbReference type="AlphaFoldDB" id="A0A7T8K9D2"/>
<reference evidence="2" key="1">
    <citation type="submission" date="2021-01" db="EMBL/GenBank/DDBJ databases">
        <title>Caligus Genome Assembly.</title>
        <authorList>
            <person name="Gallardo-Escarate C."/>
        </authorList>
    </citation>
    <scope>NUCLEOTIDE SEQUENCE [LARGE SCALE GENOMIC DNA]</scope>
</reference>